<protein>
    <submittedName>
        <fullName evidence="7">Putative O-antigen transporter</fullName>
    </submittedName>
</protein>
<dbReference type="AlphaFoldDB" id="A0A0N0GKT0"/>
<dbReference type="GO" id="GO:0005886">
    <property type="term" value="C:plasma membrane"/>
    <property type="evidence" value="ECO:0007669"/>
    <property type="project" value="UniProtKB-SubCell"/>
</dbReference>
<evidence type="ECO:0000313" key="8">
    <source>
        <dbReference type="Proteomes" id="UP000037939"/>
    </source>
</evidence>
<dbReference type="Pfam" id="PF01943">
    <property type="entry name" value="Polysacc_synt"/>
    <property type="match status" value="1"/>
</dbReference>
<dbReference type="Proteomes" id="UP000037939">
    <property type="component" value="Unassembled WGS sequence"/>
</dbReference>
<feature type="transmembrane region" description="Helical" evidence="6">
    <location>
        <begin position="254"/>
        <end position="270"/>
    </location>
</feature>
<feature type="transmembrane region" description="Helical" evidence="6">
    <location>
        <begin position="358"/>
        <end position="381"/>
    </location>
</feature>
<feature type="transmembrane region" description="Helical" evidence="6">
    <location>
        <begin position="328"/>
        <end position="346"/>
    </location>
</feature>
<dbReference type="PANTHER" id="PTHR30250:SF11">
    <property type="entry name" value="O-ANTIGEN TRANSPORTER-RELATED"/>
    <property type="match status" value="1"/>
</dbReference>
<dbReference type="PANTHER" id="PTHR30250">
    <property type="entry name" value="PST FAMILY PREDICTED COLANIC ACID TRANSPORTER"/>
    <property type="match status" value="1"/>
</dbReference>
<name>A0A0N0GKT0_9NEIS</name>
<dbReference type="InterPro" id="IPR050833">
    <property type="entry name" value="Poly_Biosynth_Transport"/>
</dbReference>
<feature type="transmembrane region" description="Helical" evidence="6">
    <location>
        <begin position="113"/>
        <end position="135"/>
    </location>
</feature>
<keyword evidence="3 6" id="KW-0812">Transmembrane</keyword>
<feature type="transmembrane region" description="Helical" evidence="6">
    <location>
        <begin position="142"/>
        <end position="164"/>
    </location>
</feature>
<comment type="subcellular location">
    <subcellularLocation>
        <location evidence="1">Cell membrane</location>
        <topology evidence="1">Multi-pass membrane protein</topology>
    </subcellularLocation>
</comment>
<evidence type="ECO:0000256" key="1">
    <source>
        <dbReference type="ARBA" id="ARBA00004651"/>
    </source>
</evidence>
<keyword evidence="4 6" id="KW-1133">Transmembrane helix</keyword>
<dbReference type="STRING" id="857265.WG78_21480"/>
<evidence type="ECO:0000256" key="4">
    <source>
        <dbReference type="ARBA" id="ARBA00022989"/>
    </source>
</evidence>
<feature type="transmembrane region" description="Helical" evidence="6">
    <location>
        <begin position="216"/>
        <end position="239"/>
    </location>
</feature>
<keyword evidence="5 6" id="KW-0472">Membrane</keyword>
<reference evidence="7 8" key="1">
    <citation type="submission" date="2015-07" db="EMBL/GenBank/DDBJ databases">
        <title>Draft genome sequence of the Amantichitinum ursilacus IGB-41, a new chitin-degrading bacterium.</title>
        <authorList>
            <person name="Kirstahler P."/>
            <person name="Guenther M."/>
            <person name="Grumaz C."/>
            <person name="Rupp S."/>
            <person name="Zibek S."/>
            <person name="Sohn K."/>
        </authorList>
    </citation>
    <scope>NUCLEOTIDE SEQUENCE [LARGE SCALE GENOMIC DNA]</scope>
    <source>
        <strain evidence="7 8">IGB-41</strain>
    </source>
</reference>
<evidence type="ECO:0000256" key="6">
    <source>
        <dbReference type="SAM" id="Phobius"/>
    </source>
</evidence>
<keyword evidence="8" id="KW-1185">Reference proteome</keyword>
<sequence>MIDRRMASNIVALYAVKGMQYLMSFATYPFLTHTLQAQGFGAMNYAASVIQYGLLLTDFGFDLSATREIAVARGNDAAVARIFWRTTLAKTMLALISVVLLTLSVAVVPQWRVLAPVFAFSMLNIVASVVFPLWFFQGMEELRLASLLGVAGRALMLGFLFWLVRSPADVGIAVVLQAMPLIIAGAFWWTTQWGLPRPPWRKPTRPDVLASLRMSWPFFLSALSGTLYTSATTTLVGMYCGVQEVGYFSAANKLLYNIQGLIGLLVQATYPRISQLAQQNKPAAVALIRKAMYLQGGAGLVLTLILLIGAPWMMPLLTGHDLAASAPVMRWMSPIILLGALSYVFGMQSLLPFGHDRYFSRILMIAGAGNVLALLVLLPGAPTGEGAIRAAQVVLTVESFLVLAYWWRARTVWAEARAA</sequence>
<dbReference type="OrthoDB" id="103403at2"/>
<dbReference type="RefSeq" id="WP_053939865.1">
    <property type="nucleotide sequence ID" value="NZ_LAQT01000038.1"/>
</dbReference>
<feature type="transmembrane region" description="Helical" evidence="6">
    <location>
        <begin position="82"/>
        <end position="107"/>
    </location>
</feature>
<dbReference type="EMBL" id="LAQT01000038">
    <property type="protein sequence ID" value="KPC49134.1"/>
    <property type="molecule type" value="Genomic_DNA"/>
</dbReference>
<keyword evidence="2" id="KW-1003">Cell membrane</keyword>
<feature type="transmembrane region" description="Helical" evidence="6">
    <location>
        <begin position="387"/>
        <end position="407"/>
    </location>
</feature>
<feature type="transmembrane region" description="Helical" evidence="6">
    <location>
        <begin position="170"/>
        <end position="195"/>
    </location>
</feature>
<organism evidence="7 8">
    <name type="scientific">Amantichitinum ursilacus</name>
    <dbReference type="NCBI Taxonomy" id="857265"/>
    <lineage>
        <taxon>Bacteria</taxon>
        <taxon>Pseudomonadati</taxon>
        <taxon>Pseudomonadota</taxon>
        <taxon>Betaproteobacteria</taxon>
        <taxon>Neisseriales</taxon>
        <taxon>Chitinibacteraceae</taxon>
        <taxon>Amantichitinum</taxon>
    </lineage>
</organism>
<evidence type="ECO:0000313" key="7">
    <source>
        <dbReference type="EMBL" id="KPC49134.1"/>
    </source>
</evidence>
<comment type="caution">
    <text evidence="7">The sequence shown here is derived from an EMBL/GenBank/DDBJ whole genome shotgun (WGS) entry which is preliminary data.</text>
</comment>
<feature type="transmembrane region" description="Helical" evidence="6">
    <location>
        <begin position="291"/>
        <end position="313"/>
    </location>
</feature>
<dbReference type="InterPro" id="IPR002797">
    <property type="entry name" value="Polysacc_synth"/>
</dbReference>
<evidence type="ECO:0000256" key="5">
    <source>
        <dbReference type="ARBA" id="ARBA00023136"/>
    </source>
</evidence>
<accession>A0A0N0GKT0</accession>
<gene>
    <name evidence="7" type="primary">rfbX_2</name>
    <name evidence="7" type="ORF">WG78_21480</name>
</gene>
<proteinExistence type="predicted"/>
<evidence type="ECO:0000256" key="3">
    <source>
        <dbReference type="ARBA" id="ARBA00022692"/>
    </source>
</evidence>
<evidence type="ECO:0000256" key="2">
    <source>
        <dbReference type="ARBA" id="ARBA00022475"/>
    </source>
</evidence>